<comment type="caution">
    <text evidence="2">The sequence shown here is derived from an EMBL/GenBank/DDBJ whole genome shotgun (WGS) entry which is preliminary data.</text>
</comment>
<dbReference type="PATRIC" id="fig|1002364.3.peg.954"/>
<dbReference type="Proteomes" id="UP000005959">
    <property type="component" value="Unassembled WGS sequence"/>
</dbReference>
<evidence type="ECO:0000313" key="2">
    <source>
        <dbReference type="EMBL" id="EHM45632.1"/>
    </source>
</evidence>
<name>G9Y3A7_HAFAL</name>
<dbReference type="EMBL" id="AGCI01000016">
    <property type="protein sequence ID" value="EHM45632.1"/>
    <property type="molecule type" value="Genomic_DNA"/>
</dbReference>
<protein>
    <submittedName>
        <fullName evidence="2">Uncharacterized protein</fullName>
    </submittedName>
</protein>
<gene>
    <name evidence="2" type="ORF">HMPREF0454_01033</name>
</gene>
<evidence type="ECO:0000313" key="3">
    <source>
        <dbReference type="Proteomes" id="UP000005959"/>
    </source>
</evidence>
<sequence>MGAVVGLNGGIAQTTRACDAHQNLVRTGMSYSTAPVDNGHSTAPLKKSAAVQQQPRPKHVTAGKGVSPEREQGAGKCAFSADSPEQGRVP</sequence>
<organism evidence="2 3">
    <name type="scientific">Hafnia alvei ATCC 51873</name>
    <dbReference type="NCBI Taxonomy" id="1002364"/>
    <lineage>
        <taxon>Bacteria</taxon>
        <taxon>Pseudomonadati</taxon>
        <taxon>Pseudomonadota</taxon>
        <taxon>Gammaproteobacteria</taxon>
        <taxon>Enterobacterales</taxon>
        <taxon>Hafniaceae</taxon>
        <taxon>Hafnia</taxon>
    </lineage>
</organism>
<accession>G9Y3A7</accession>
<evidence type="ECO:0000256" key="1">
    <source>
        <dbReference type="SAM" id="MobiDB-lite"/>
    </source>
</evidence>
<feature type="compositionally biased region" description="Polar residues" evidence="1">
    <location>
        <begin position="30"/>
        <end position="41"/>
    </location>
</feature>
<reference evidence="2 3" key="1">
    <citation type="submission" date="2011-08" db="EMBL/GenBank/DDBJ databases">
        <authorList>
            <person name="Weinstock G."/>
            <person name="Sodergren E."/>
            <person name="Clifton S."/>
            <person name="Fulton L."/>
            <person name="Fulton B."/>
            <person name="Courtney L."/>
            <person name="Fronick C."/>
            <person name="Harrison M."/>
            <person name="Strong C."/>
            <person name="Farmer C."/>
            <person name="Delahaunty K."/>
            <person name="Markovic C."/>
            <person name="Hall O."/>
            <person name="Minx P."/>
            <person name="Tomlinson C."/>
            <person name="Mitreva M."/>
            <person name="Hou S."/>
            <person name="Chen J."/>
            <person name="Wollam A."/>
            <person name="Pepin K.H."/>
            <person name="Johnson M."/>
            <person name="Bhonagiri V."/>
            <person name="Zhang X."/>
            <person name="Suruliraj S."/>
            <person name="Warren W."/>
            <person name="Chinwalla A."/>
            <person name="Mardis E.R."/>
            <person name="Wilson R.K."/>
        </authorList>
    </citation>
    <scope>NUCLEOTIDE SEQUENCE [LARGE SCALE GENOMIC DNA]</scope>
    <source>
        <strain evidence="2 3">ATCC 51873</strain>
    </source>
</reference>
<feature type="region of interest" description="Disordered" evidence="1">
    <location>
        <begin position="30"/>
        <end position="90"/>
    </location>
</feature>
<dbReference type="HOGENOM" id="CLU_2436686_0_0_6"/>
<proteinExistence type="predicted"/>
<dbReference type="AlphaFoldDB" id="G9Y3A7"/>